<protein>
    <submittedName>
        <fullName evidence="2">Uncharacterized protein</fullName>
    </submittedName>
</protein>
<organism evidence="2">
    <name type="scientific">viral metagenome</name>
    <dbReference type="NCBI Taxonomy" id="1070528"/>
    <lineage>
        <taxon>unclassified sequences</taxon>
        <taxon>metagenomes</taxon>
        <taxon>organismal metagenomes</taxon>
    </lineage>
</organism>
<evidence type="ECO:0000256" key="1">
    <source>
        <dbReference type="SAM" id="MobiDB-lite"/>
    </source>
</evidence>
<sequence length="169" mass="18347">MSQNNSNVVSADKYGMVPQQLPPYPAGANSARSASLAMQEQSVNKQMALIGKGGSRRKRFWKGGAAAQVVVPPVNTPYPDIGNQTANNFKSTTQATINQNAQSAFDVCVGKGAGCTAQVVQEQKAGSRRTTKRRTRKSKKKSRKTRFSKKGGFKWGCMSGGKKRYTNKR</sequence>
<dbReference type="EMBL" id="MN740245">
    <property type="protein sequence ID" value="QHT95762.1"/>
    <property type="molecule type" value="Genomic_DNA"/>
</dbReference>
<dbReference type="AlphaFoldDB" id="A0A6C0IRW6"/>
<feature type="compositionally biased region" description="Basic residues" evidence="1">
    <location>
        <begin position="126"/>
        <end position="152"/>
    </location>
</feature>
<accession>A0A6C0IRW6</accession>
<evidence type="ECO:0000313" key="2">
    <source>
        <dbReference type="EMBL" id="QHT95762.1"/>
    </source>
</evidence>
<reference evidence="2" key="1">
    <citation type="journal article" date="2020" name="Nature">
        <title>Giant virus diversity and host interactions through global metagenomics.</title>
        <authorList>
            <person name="Schulz F."/>
            <person name="Roux S."/>
            <person name="Paez-Espino D."/>
            <person name="Jungbluth S."/>
            <person name="Walsh D.A."/>
            <person name="Denef V.J."/>
            <person name="McMahon K.D."/>
            <person name="Konstantinidis K.T."/>
            <person name="Eloe-Fadrosh E.A."/>
            <person name="Kyrpides N.C."/>
            <person name="Woyke T."/>
        </authorList>
    </citation>
    <scope>NUCLEOTIDE SEQUENCE</scope>
    <source>
        <strain evidence="2">GVMAG-M-3300024301-20</strain>
    </source>
</reference>
<proteinExistence type="predicted"/>
<feature type="region of interest" description="Disordered" evidence="1">
    <location>
        <begin position="120"/>
        <end position="169"/>
    </location>
</feature>
<feature type="region of interest" description="Disordered" evidence="1">
    <location>
        <begin position="1"/>
        <end position="40"/>
    </location>
</feature>
<name>A0A6C0IRW6_9ZZZZ</name>
<feature type="compositionally biased region" description="Polar residues" evidence="1">
    <location>
        <begin position="30"/>
        <end position="40"/>
    </location>
</feature>